<dbReference type="RefSeq" id="WP_229093617.1">
    <property type="nucleotide sequence ID" value="NZ_CACRTB010000007.1"/>
</dbReference>
<organism evidence="1 2">
    <name type="scientific">Bacteroides caccae</name>
    <dbReference type="NCBI Taxonomy" id="47678"/>
    <lineage>
        <taxon>Bacteria</taxon>
        <taxon>Pseudomonadati</taxon>
        <taxon>Bacteroidota</taxon>
        <taxon>Bacteroidia</taxon>
        <taxon>Bacteroidales</taxon>
        <taxon>Bacteroidaceae</taxon>
        <taxon>Bacteroides</taxon>
    </lineage>
</organism>
<evidence type="ECO:0000313" key="1">
    <source>
        <dbReference type="EMBL" id="UVQ97308.1"/>
    </source>
</evidence>
<proteinExistence type="predicted"/>
<evidence type="ECO:0000313" key="2">
    <source>
        <dbReference type="Proteomes" id="UP001060260"/>
    </source>
</evidence>
<protein>
    <submittedName>
        <fullName evidence="1">Uncharacterized protein</fullName>
    </submittedName>
</protein>
<sequence>MLSSELATFLSGRYIEFKVYSLTYAENFWSFIN</sequence>
<reference evidence="1" key="1">
    <citation type="submission" date="2022-08" db="EMBL/GenBank/DDBJ databases">
        <title>Genome Sequencing of Bacteroides fragilis Group Isolates with Nanopore Technology.</title>
        <authorList>
            <person name="Tisza M.J."/>
            <person name="Smith D."/>
            <person name="Dekker J.P."/>
        </authorList>
    </citation>
    <scope>NUCLEOTIDE SEQUENCE</scope>
    <source>
        <strain evidence="1">BFG-474</strain>
    </source>
</reference>
<dbReference type="Proteomes" id="UP001060260">
    <property type="component" value="Chromosome"/>
</dbReference>
<dbReference type="AlphaFoldDB" id="A0AA94Y259"/>
<dbReference type="EMBL" id="CP103166">
    <property type="protein sequence ID" value="UVQ97308.1"/>
    <property type="molecule type" value="Genomic_DNA"/>
</dbReference>
<name>A0AA94Y259_9BACE</name>
<accession>A0AA94Y259</accession>
<gene>
    <name evidence="1" type="ORF">NXW23_02765</name>
</gene>